<keyword evidence="3" id="KW-0808">Transferase</keyword>
<feature type="domain" description="NAD/GMP synthase" evidence="2">
    <location>
        <begin position="15"/>
        <end position="80"/>
    </location>
</feature>
<dbReference type="InterPro" id="IPR005232">
    <property type="entry name" value="LarE"/>
</dbReference>
<evidence type="ECO:0000313" key="4">
    <source>
        <dbReference type="Proteomes" id="UP000594688"/>
    </source>
</evidence>
<accession>A0A7T0FYK9</accession>
<dbReference type="CDD" id="cd01990">
    <property type="entry name" value="LarE-like"/>
    <property type="match status" value="1"/>
</dbReference>
<dbReference type="PANTHER" id="PTHR43169">
    <property type="entry name" value="EXSB FAMILY PROTEIN"/>
    <property type="match status" value="1"/>
</dbReference>
<dbReference type="EMBL" id="CP048685">
    <property type="protein sequence ID" value="QPJ60635.1"/>
    <property type="molecule type" value="Genomic_DNA"/>
</dbReference>
<organism evidence="3 4">
    <name type="scientific">Candidatus Nitronauta litoralis</name>
    <dbReference type="NCBI Taxonomy" id="2705533"/>
    <lineage>
        <taxon>Bacteria</taxon>
        <taxon>Pseudomonadati</taxon>
        <taxon>Nitrospinota/Tectimicrobiota group</taxon>
        <taxon>Nitrospinota</taxon>
        <taxon>Nitrospinia</taxon>
        <taxon>Nitrospinales</taxon>
        <taxon>Nitrospinaceae</taxon>
        <taxon>Candidatus Nitronauta</taxon>
    </lineage>
</organism>
<evidence type="ECO:0000256" key="1">
    <source>
        <dbReference type="PIRSR" id="PIRSR006661-1"/>
    </source>
</evidence>
<dbReference type="InterPro" id="IPR014729">
    <property type="entry name" value="Rossmann-like_a/b/a_fold"/>
</dbReference>
<dbReference type="KEGG" id="nli:G3M70_01525"/>
<reference evidence="3 4" key="1">
    <citation type="submission" date="2020-02" db="EMBL/GenBank/DDBJ databases">
        <title>Genomic and physiological characterization of two novel Nitrospinaceae genera.</title>
        <authorList>
            <person name="Mueller A.J."/>
            <person name="Jung M.-Y."/>
            <person name="Strachan C.R."/>
            <person name="Herbold C.W."/>
            <person name="Kirkegaard R.H."/>
            <person name="Daims H."/>
        </authorList>
    </citation>
    <scope>NUCLEOTIDE SEQUENCE [LARGE SCALE GENOMIC DNA]</scope>
    <source>
        <strain evidence="3">EB</strain>
    </source>
</reference>
<gene>
    <name evidence="3" type="primary">larE</name>
    <name evidence="3" type="ORF">G3M70_01525</name>
</gene>
<evidence type="ECO:0000313" key="3">
    <source>
        <dbReference type="EMBL" id="QPJ60635.1"/>
    </source>
</evidence>
<dbReference type="Gene3D" id="3.40.50.620">
    <property type="entry name" value="HUPs"/>
    <property type="match status" value="1"/>
</dbReference>
<dbReference type="PIRSF" id="PIRSF006661">
    <property type="entry name" value="PP-lp_UCP006661"/>
    <property type="match status" value="1"/>
</dbReference>
<dbReference type="Proteomes" id="UP000594688">
    <property type="component" value="Chromosome"/>
</dbReference>
<proteinExistence type="predicted"/>
<sequence>MDLEQKETALRSFIRDCESTVVAYSGGVDSALVLTVAHQELGEKVIGVTAHSPSVPLREREAADAFAKQIGVRHQVIETGEVNLPEYRQNPANRCFFCKTELYSHLIRFAKEEGFTTLLNGTNCDDLGDHRPGLNAAENFHVKSPLVEAGMTKQDVRALSKKMRLPLWEKPASPCLASRIPYGQEVNEEKLLMVEQAEDYLLSLGYRELRVRHFGNTARIELPVGEIKTLREGSHWQETKERFTEIGFHEIEVDEEGFRSGKLNASLT</sequence>
<feature type="active site" description="Nucleophile and sulfur donor" evidence="1">
    <location>
        <position position="175"/>
    </location>
</feature>
<protein>
    <submittedName>
        <fullName evidence="3">ATP-dependent sacrificial sulfur transferase LarE</fullName>
    </submittedName>
</protein>
<name>A0A7T0FYK9_9BACT</name>
<dbReference type="GO" id="GO:0016783">
    <property type="term" value="F:sulfurtransferase activity"/>
    <property type="evidence" value="ECO:0007669"/>
    <property type="project" value="InterPro"/>
</dbReference>
<dbReference type="InterPro" id="IPR052188">
    <property type="entry name" value="Ni-pincer_cofactor_biosynth"/>
</dbReference>
<evidence type="ECO:0000259" key="2">
    <source>
        <dbReference type="Pfam" id="PF02540"/>
    </source>
</evidence>
<dbReference type="GO" id="GO:0006163">
    <property type="term" value="P:purine nucleotide metabolic process"/>
    <property type="evidence" value="ECO:0007669"/>
    <property type="project" value="UniProtKB-ARBA"/>
</dbReference>
<dbReference type="NCBIfam" id="TIGR00268">
    <property type="entry name" value="ATP-dependent sacrificial sulfur transferase LarE"/>
    <property type="match status" value="1"/>
</dbReference>
<dbReference type="Pfam" id="PF02540">
    <property type="entry name" value="NAD_synthase"/>
    <property type="match status" value="1"/>
</dbReference>
<dbReference type="SUPFAM" id="SSF52402">
    <property type="entry name" value="Adenine nucleotide alpha hydrolases-like"/>
    <property type="match status" value="1"/>
</dbReference>
<dbReference type="InterPro" id="IPR022310">
    <property type="entry name" value="NAD/GMP_synthase"/>
</dbReference>
<dbReference type="PANTHER" id="PTHR43169:SF2">
    <property type="entry name" value="NAD_GMP SYNTHASE DOMAIN-CONTAINING PROTEIN"/>
    <property type="match status" value="1"/>
</dbReference>
<dbReference type="AlphaFoldDB" id="A0A7T0FYK9"/>